<protein>
    <recommendedName>
        <fullName evidence="1">BTB domain-containing protein</fullName>
    </recommendedName>
</protein>
<dbReference type="AlphaFoldDB" id="A0A016U2D0"/>
<comment type="caution">
    <text evidence="2">The sequence shown here is derived from an EMBL/GenBank/DDBJ whole genome shotgun (WGS) entry which is preliminary data.</text>
</comment>
<dbReference type="SUPFAM" id="SSF54695">
    <property type="entry name" value="POZ domain"/>
    <property type="match status" value="1"/>
</dbReference>
<dbReference type="InterPro" id="IPR000210">
    <property type="entry name" value="BTB/POZ_dom"/>
</dbReference>
<dbReference type="Proteomes" id="UP000024635">
    <property type="component" value="Unassembled WGS sequence"/>
</dbReference>
<name>A0A016U2D0_9BILA</name>
<dbReference type="PANTHER" id="PTHR14499:SF136">
    <property type="entry name" value="GH08630P"/>
    <property type="match status" value="1"/>
</dbReference>
<dbReference type="Pfam" id="PF02214">
    <property type="entry name" value="BTB_2"/>
    <property type="match status" value="1"/>
</dbReference>
<dbReference type="InterPro" id="IPR011333">
    <property type="entry name" value="SKP1/BTB/POZ_sf"/>
</dbReference>
<keyword evidence="3" id="KW-1185">Reference proteome</keyword>
<dbReference type="PROSITE" id="PS50097">
    <property type="entry name" value="BTB"/>
    <property type="match status" value="1"/>
</dbReference>
<dbReference type="EMBL" id="JARK01001396">
    <property type="protein sequence ID" value="EYC09459.1"/>
    <property type="molecule type" value="Genomic_DNA"/>
</dbReference>
<sequence>MSDIVVLNVGGQKFFTTKETLKSSVCRENTFFTNLSDSQGEIFIDRDPSVFMYILNYLRDGKVAIPEDQFARTRICQEAEGYSSLRKASWRGRGKSCRWLHPGIVSQTRHTSAPAQLHFPVLHSYVLNEEIVGEHFCMDKLATMIDFAATGRHVVIEAIKWDPTLHD</sequence>
<dbReference type="OrthoDB" id="2414723at2759"/>
<dbReference type="SMART" id="SM00225">
    <property type="entry name" value="BTB"/>
    <property type="match status" value="1"/>
</dbReference>
<gene>
    <name evidence="2" type="primary">Acey_s0060.g3130</name>
    <name evidence="2" type="ORF">Y032_0060g3130</name>
</gene>
<feature type="domain" description="BTB" evidence="1">
    <location>
        <begin position="3"/>
        <end position="67"/>
    </location>
</feature>
<dbReference type="CDD" id="cd18316">
    <property type="entry name" value="BTB_POZ_KCTD-like"/>
    <property type="match status" value="1"/>
</dbReference>
<dbReference type="Gene3D" id="3.30.710.10">
    <property type="entry name" value="Potassium Channel Kv1.1, Chain A"/>
    <property type="match status" value="1"/>
</dbReference>
<evidence type="ECO:0000313" key="3">
    <source>
        <dbReference type="Proteomes" id="UP000024635"/>
    </source>
</evidence>
<dbReference type="PANTHER" id="PTHR14499">
    <property type="entry name" value="POTASSIUM CHANNEL TETRAMERIZATION DOMAIN-CONTAINING"/>
    <property type="match status" value="1"/>
</dbReference>
<dbReference type="InterPro" id="IPR003131">
    <property type="entry name" value="T1-type_BTB"/>
</dbReference>
<evidence type="ECO:0000259" key="1">
    <source>
        <dbReference type="PROSITE" id="PS50097"/>
    </source>
</evidence>
<organism evidence="2 3">
    <name type="scientific">Ancylostoma ceylanicum</name>
    <dbReference type="NCBI Taxonomy" id="53326"/>
    <lineage>
        <taxon>Eukaryota</taxon>
        <taxon>Metazoa</taxon>
        <taxon>Ecdysozoa</taxon>
        <taxon>Nematoda</taxon>
        <taxon>Chromadorea</taxon>
        <taxon>Rhabditida</taxon>
        <taxon>Rhabditina</taxon>
        <taxon>Rhabditomorpha</taxon>
        <taxon>Strongyloidea</taxon>
        <taxon>Ancylostomatidae</taxon>
        <taxon>Ancylostomatinae</taxon>
        <taxon>Ancylostoma</taxon>
    </lineage>
</organism>
<proteinExistence type="predicted"/>
<dbReference type="GO" id="GO:0051260">
    <property type="term" value="P:protein homooligomerization"/>
    <property type="evidence" value="ECO:0007669"/>
    <property type="project" value="InterPro"/>
</dbReference>
<accession>A0A016U2D0</accession>
<evidence type="ECO:0000313" key="2">
    <source>
        <dbReference type="EMBL" id="EYC09459.1"/>
    </source>
</evidence>
<reference evidence="3" key="1">
    <citation type="journal article" date="2015" name="Nat. Genet.">
        <title>The genome and transcriptome of the zoonotic hookworm Ancylostoma ceylanicum identify infection-specific gene families.</title>
        <authorList>
            <person name="Schwarz E.M."/>
            <person name="Hu Y."/>
            <person name="Antoshechkin I."/>
            <person name="Miller M.M."/>
            <person name="Sternberg P.W."/>
            <person name="Aroian R.V."/>
        </authorList>
    </citation>
    <scope>NUCLEOTIDE SEQUENCE</scope>
    <source>
        <strain evidence="3">HY135</strain>
    </source>
</reference>